<dbReference type="RefSeq" id="WP_175164843.1">
    <property type="nucleotide sequence ID" value="NZ_CADIKI010000020.1"/>
</dbReference>
<reference evidence="2 3" key="1">
    <citation type="submission" date="2020-04" db="EMBL/GenBank/DDBJ databases">
        <authorList>
            <person name="De Canck E."/>
        </authorList>
    </citation>
    <scope>NUCLEOTIDE SEQUENCE [LARGE SCALE GENOMIC DNA]</scope>
    <source>
        <strain evidence="2 3">LMG 27177</strain>
    </source>
</reference>
<keyword evidence="1" id="KW-0175">Coiled coil</keyword>
<proteinExistence type="predicted"/>
<accession>A0A6J5GPA7</accession>
<evidence type="ECO:0000313" key="3">
    <source>
        <dbReference type="Proteomes" id="UP000494252"/>
    </source>
</evidence>
<dbReference type="SUPFAM" id="SSF57997">
    <property type="entry name" value="Tropomyosin"/>
    <property type="match status" value="1"/>
</dbReference>
<keyword evidence="3" id="KW-1185">Reference proteome</keyword>
<name>A0A6J5GPA7_9BURK</name>
<sequence>MSRPRLNWPDPQLREILGAIVARDRDFPLDNARFLDSLVDDVRAVTGRLYGATTYARLLRDLSAVTGVTRRPSTTTIQKAIARAQALAPIHVGQTGDANSAMPDTHMVRRSLEPVMRDAIAPLMAQMSARLATQMERLDTVREDTASPRTEPGLRLQLAEASLADAHARVGRLEQDNARLRRDLGQAEMRASIAETRIAGLLDELHQAITNAGSGSAALAKVADQLQGTERFLKAQNDAVRLQASSEAEALRRQVTQLRERIDHLLLENDQYRRTLAAQRDARSQR</sequence>
<dbReference type="Proteomes" id="UP000494252">
    <property type="component" value="Unassembled WGS sequence"/>
</dbReference>
<feature type="coiled-coil region" evidence="1">
    <location>
        <begin position="156"/>
        <end position="197"/>
    </location>
</feature>
<dbReference type="Gene3D" id="1.20.5.170">
    <property type="match status" value="1"/>
</dbReference>
<protein>
    <submittedName>
        <fullName evidence="2">Uncharacterized protein</fullName>
    </submittedName>
</protein>
<dbReference type="AlphaFoldDB" id="A0A6J5GPA7"/>
<feature type="coiled-coil region" evidence="1">
    <location>
        <begin position="241"/>
        <end position="275"/>
    </location>
</feature>
<organism evidence="2 3">
    <name type="scientific">Paraburkholderia fynbosensis</name>
    <dbReference type="NCBI Taxonomy" id="1200993"/>
    <lineage>
        <taxon>Bacteria</taxon>
        <taxon>Pseudomonadati</taxon>
        <taxon>Pseudomonadota</taxon>
        <taxon>Betaproteobacteria</taxon>
        <taxon>Burkholderiales</taxon>
        <taxon>Burkholderiaceae</taxon>
        <taxon>Paraburkholderia</taxon>
    </lineage>
</organism>
<gene>
    <name evidence="2" type="ORF">LMG27177_05660</name>
</gene>
<evidence type="ECO:0000313" key="2">
    <source>
        <dbReference type="EMBL" id="CAB3804509.1"/>
    </source>
</evidence>
<evidence type="ECO:0000256" key="1">
    <source>
        <dbReference type="SAM" id="Coils"/>
    </source>
</evidence>
<dbReference type="EMBL" id="CADIKI010000020">
    <property type="protein sequence ID" value="CAB3804509.1"/>
    <property type="molecule type" value="Genomic_DNA"/>
</dbReference>